<evidence type="ECO:0000313" key="2">
    <source>
        <dbReference type="EMBL" id="MBK6087934.1"/>
    </source>
</evidence>
<dbReference type="PROSITE" id="PS51186">
    <property type="entry name" value="GNAT"/>
    <property type="match status" value="1"/>
</dbReference>
<dbReference type="Pfam" id="PF00583">
    <property type="entry name" value="Acetyltransf_1"/>
    <property type="match status" value="1"/>
</dbReference>
<dbReference type="SUPFAM" id="SSF55729">
    <property type="entry name" value="Acyl-CoA N-acyltransferases (Nat)"/>
    <property type="match status" value="1"/>
</dbReference>
<dbReference type="GO" id="GO:0016747">
    <property type="term" value="F:acyltransferase activity, transferring groups other than amino-acyl groups"/>
    <property type="evidence" value="ECO:0007669"/>
    <property type="project" value="InterPro"/>
</dbReference>
<keyword evidence="3" id="KW-1185">Reference proteome</keyword>
<accession>A0A934WR52</accession>
<reference evidence="2" key="1">
    <citation type="submission" date="2021-01" db="EMBL/GenBank/DDBJ databases">
        <title>Genome public.</title>
        <authorList>
            <person name="Liu C."/>
            <person name="Sun Q."/>
        </authorList>
    </citation>
    <scope>NUCLEOTIDE SEQUENCE</scope>
    <source>
        <strain evidence="2">M6</strain>
    </source>
</reference>
<organism evidence="2 3">
    <name type="scientific">Ruminococcus difficilis</name>
    <dbReference type="NCBI Taxonomy" id="2763069"/>
    <lineage>
        <taxon>Bacteria</taxon>
        <taxon>Bacillati</taxon>
        <taxon>Bacillota</taxon>
        <taxon>Clostridia</taxon>
        <taxon>Eubacteriales</taxon>
        <taxon>Oscillospiraceae</taxon>
        <taxon>Ruminococcus</taxon>
    </lineage>
</organism>
<dbReference type="Proteomes" id="UP000633365">
    <property type="component" value="Unassembled WGS sequence"/>
</dbReference>
<name>A0A934WR52_9FIRM</name>
<dbReference type="AlphaFoldDB" id="A0A934WR52"/>
<dbReference type="Gene3D" id="3.40.630.30">
    <property type="match status" value="1"/>
</dbReference>
<evidence type="ECO:0000259" key="1">
    <source>
        <dbReference type="PROSITE" id="PS51186"/>
    </source>
</evidence>
<dbReference type="InterPro" id="IPR000182">
    <property type="entry name" value="GNAT_dom"/>
</dbReference>
<protein>
    <submittedName>
        <fullName evidence="2">GNAT family N-acetyltransferase</fullName>
    </submittedName>
</protein>
<feature type="domain" description="N-acetyltransferase" evidence="1">
    <location>
        <begin position="1"/>
        <end position="149"/>
    </location>
</feature>
<dbReference type="EMBL" id="JAEQMG010000046">
    <property type="protein sequence ID" value="MBK6087934.1"/>
    <property type="molecule type" value="Genomic_DNA"/>
</dbReference>
<dbReference type="InterPro" id="IPR016181">
    <property type="entry name" value="Acyl_CoA_acyltransferase"/>
</dbReference>
<dbReference type="RefSeq" id="WP_092969380.1">
    <property type="nucleotide sequence ID" value="NZ_JAEQMG010000046.1"/>
</dbReference>
<proteinExistence type="predicted"/>
<dbReference type="CDD" id="cd04301">
    <property type="entry name" value="NAT_SF"/>
    <property type="match status" value="1"/>
</dbReference>
<evidence type="ECO:0000313" key="3">
    <source>
        <dbReference type="Proteomes" id="UP000633365"/>
    </source>
</evidence>
<comment type="caution">
    <text evidence="2">The sequence shown here is derived from an EMBL/GenBank/DDBJ whole genome shotgun (WGS) entry which is preliminary data.</text>
</comment>
<gene>
    <name evidence="2" type="ORF">JKK62_04595</name>
</gene>
<sequence length="149" mass="17054">MKLENAELKNIERIVAISKAAFDSDIHVGASEADRPPDYDSIPWHIQMKNEGHLMQAVVAGEIVGGAILFADKDGETLYIGRIFIDPVHYRKGYGLTLMKLVETFYPGNKRIKLDTPLWNVRTNAFYTKLGYCEVKRDKELVYYQKELD</sequence>